<dbReference type="OrthoDB" id="9996127at2759"/>
<accession>A0A6G0W5L7</accession>
<keyword evidence="2" id="KW-1185">Reference proteome</keyword>
<dbReference type="PANTHER" id="PTHR16317">
    <property type="entry name" value="INTEGRIN ALPHA REPEAT DOMAIN-CONTAINING"/>
    <property type="match status" value="1"/>
</dbReference>
<dbReference type="EMBL" id="VUJU01009226">
    <property type="protein sequence ID" value="KAF0721336.1"/>
    <property type="molecule type" value="Genomic_DNA"/>
</dbReference>
<gene>
    <name evidence="1" type="ORF">FWK35_00032678</name>
</gene>
<dbReference type="InterPro" id="IPR028994">
    <property type="entry name" value="Integrin_alpha_N"/>
</dbReference>
<proteinExistence type="predicted"/>
<comment type="caution">
    <text evidence="1">The sequence shown here is derived from an EMBL/GenBank/DDBJ whole genome shotgun (WGS) entry which is preliminary data.</text>
</comment>
<dbReference type="GO" id="GO:0032006">
    <property type="term" value="P:regulation of TOR signaling"/>
    <property type="evidence" value="ECO:0007669"/>
    <property type="project" value="TreeGrafter"/>
</dbReference>
<dbReference type="Pfam" id="PF15907">
    <property type="entry name" value="Itfg2"/>
    <property type="match status" value="1"/>
</dbReference>
<dbReference type="InterPro" id="IPR031793">
    <property type="entry name" value="KICSTOR_ITFG2"/>
</dbReference>
<evidence type="ECO:0000313" key="2">
    <source>
        <dbReference type="Proteomes" id="UP000478052"/>
    </source>
</evidence>
<sequence length="419" mass="46990">MRFFIMDEQKTNIATFVDFVDFELPGNVFNSAIALGDVDNDNEIELVIGSMEGDLYIFKGHRLIQKISGLGIITAIAIGDLMNCGSNALIVISGDGWCHIYLCLKFSKLDPADECIMKLEPVHDQRIPANTKVILLGDIDSDGMLELIVGLTDRVVRSYRWSQSAAAGRLVPLHKWECANQIGTIILIKDVKNRPCLLVSQPGVTAMRFYCPIAFPELIEKTIEYEHENELPLELLNPSISSVMIGDLKVDTNCEQELFDKNDHLYGIASLNGLVMLAKKETILWGKSTDQELFVLSKLSIVDGGPDYLITCSSNGDTFIVDQMGQHATFKFGESVSAFCCGMYTVKPNTKSMSSFVFITNSQKVYIYYGLKLPNTCVQSLSKCIEKDNQLSKFMEKYEEPLQKKIIRNCLYKYNPNKM</sequence>
<dbReference type="Proteomes" id="UP000478052">
    <property type="component" value="Unassembled WGS sequence"/>
</dbReference>
<dbReference type="AlphaFoldDB" id="A0A6G0W5L7"/>
<reference evidence="1 2" key="1">
    <citation type="submission" date="2019-08" db="EMBL/GenBank/DDBJ databases">
        <title>Whole genome of Aphis craccivora.</title>
        <authorList>
            <person name="Voronova N.V."/>
            <person name="Shulinski R.S."/>
            <person name="Bandarenka Y.V."/>
            <person name="Zhorov D.G."/>
            <person name="Warner D."/>
        </authorList>
    </citation>
    <scope>NUCLEOTIDE SEQUENCE [LARGE SCALE GENOMIC DNA]</scope>
    <source>
        <strain evidence="1">180601</strain>
        <tissue evidence="1">Whole Body</tissue>
    </source>
</reference>
<dbReference type="PANTHER" id="PTHR16317:SF1">
    <property type="entry name" value="KICSTOR COMPLEX PROTEIN ITFG2"/>
    <property type="match status" value="1"/>
</dbReference>
<name>A0A6G0W5L7_APHCR</name>
<organism evidence="1 2">
    <name type="scientific">Aphis craccivora</name>
    <name type="common">Cowpea aphid</name>
    <dbReference type="NCBI Taxonomy" id="307492"/>
    <lineage>
        <taxon>Eukaryota</taxon>
        <taxon>Metazoa</taxon>
        <taxon>Ecdysozoa</taxon>
        <taxon>Arthropoda</taxon>
        <taxon>Hexapoda</taxon>
        <taxon>Insecta</taxon>
        <taxon>Pterygota</taxon>
        <taxon>Neoptera</taxon>
        <taxon>Paraneoptera</taxon>
        <taxon>Hemiptera</taxon>
        <taxon>Sternorrhyncha</taxon>
        <taxon>Aphidomorpha</taxon>
        <taxon>Aphidoidea</taxon>
        <taxon>Aphididae</taxon>
        <taxon>Aphidini</taxon>
        <taxon>Aphis</taxon>
        <taxon>Aphis</taxon>
    </lineage>
</organism>
<protein>
    <submittedName>
        <fullName evidence="1">KICSTOR complex protein ITFG2-like</fullName>
    </submittedName>
</protein>
<evidence type="ECO:0000313" key="1">
    <source>
        <dbReference type="EMBL" id="KAF0721336.1"/>
    </source>
</evidence>
<dbReference type="SUPFAM" id="SSF69318">
    <property type="entry name" value="Integrin alpha N-terminal domain"/>
    <property type="match status" value="1"/>
</dbReference>